<organism evidence="2 5">
    <name type="scientific">Medicago truncatula</name>
    <name type="common">Barrel medic</name>
    <name type="synonym">Medicago tribuloides</name>
    <dbReference type="NCBI Taxonomy" id="3880"/>
    <lineage>
        <taxon>Eukaryota</taxon>
        <taxon>Viridiplantae</taxon>
        <taxon>Streptophyta</taxon>
        <taxon>Embryophyta</taxon>
        <taxon>Tracheophyta</taxon>
        <taxon>Spermatophyta</taxon>
        <taxon>Magnoliopsida</taxon>
        <taxon>eudicotyledons</taxon>
        <taxon>Gunneridae</taxon>
        <taxon>Pentapetalae</taxon>
        <taxon>rosids</taxon>
        <taxon>fabids</taxon>
        <taxon>Fabales</taxon>
        <taxon>Fabaceae</taxon>
        <taxon>Papilionoideae</taxon>
        <taxon>50 kb inversion clade</taxon>
        <taxon>NPAAA clade</taxon>
        <taxon>Hologalegina</taxon>
        <taxon>IRL clade</taxon>
        <taxon>Trifolieae</taxon>
        <taxon>Medicago</taxon>
    </lineage>
</organism>
<dbReference type="Gramene" id="rna23925">
    <property type="protein sequence ID" value="RHN61455.1"/>
    <property type="gene ID" value="gene23925"/>
</dbReference>
<dbReference type="HOGENOM" id="CLU_2964329_0_0_1"/>
<dbReference type="EMBL" id="CM001220">
    <property type="protein sequence ID" value="AES89364.1"/>
    <property type="molecule type" value="Genomic_DNA"/>
</dbReference>
<feature type="compositionally biased region" description="Basic and acidic residues" evidence="1">
    <location>
        <begin position="1"/>
        <end position="19"/>
    </location>
</feature>
<proteinExistence type="predicted"/>
<reference evidence="2 5" key="1">
    <citation type="journal article" date="2011" name="Nature">
        <title>The Medicago genome provides insight into the evolution of rhizobial symbioses.</title>
        <authorList>
            <person name="Young N.D."/>
            <person name="Debelle F."/>
            <person name="Oldroyd G.E."/>
            <person name="Geurts R."/>
            <person name="Cannon S.B."/>
            <person name="Udvardi M.K."/>
            <person name="Benedito V.A."/>
            <person name="Mayer K.F."/>
            <person name="Gouzy J."/>
            <person name="Schoof H."/>
            <person name="Van de Peer Y."/>
            <person name="Proost S."/>
            <person name="Cook D.R."/>
            <person name="Meyers B.C."/>
            <person name="Spannagl M."/>
            <person name="Cheung F."/>
            <person name="De Mita S."/>
            <person name="Krishnakumar V."/>
            <person name="Gundlach H."/>
            <person name="Zhou S."/>
            <person name="Mudge J."/>
            <person name="Bharti A.K."/>
            <person name="Murray J.D."/>
            <person name="Naoumkina M.A."/>
            <person name="Rosen B."/>
            <person name="Silverstein K.A."/>
            <person name="Tang H."/>
            <person name="Rombauts S."/>
            <person name="Zhao P.X."/>
            <person name="Zhou P."/>
            <person name="Barbe V."/>
            <person name="Bardou P."/>
            <person name="Bechner M."/>
            <person name="Bellec A."/>
            <person name="Berger A."/>
            <person name="Berges H."/>
            <person name="Bidwell S."/>
            <person name="Bisseling T."/>
            <person name="Choisne N."/>
            <person name="Couloux A."/>
            <person name="Denny R."/>
            <person name="Deshpande S."/>
            <person name="Dai X."/>
            <person name="Doyle J.J."/>
            <person name="Dudez A.M."/>
            <person name="Farmer A.D."/>
            <person name="Fouteau S."/>
            <person name="Franken C."/>
            <person name="Gibelin C."/>
            <person name="Gish J."/>
            <person name="Goldstein S."/>
            <person name="Gonzalez A.J."/>
            <person name="Green P.J."/>
            <person name="Hallab A."/>
            <person name="Hartog M."/>
            <person name="Hua A."/>
            <person name="Humphray S.J."/>
            <person name="Jeong D.H."/>
            <person name="Jing Y."/>
            <person name="Jocker A."/>
            <person name="Kenton S.M."/>
            <person name="Kim D.J."/>
            <person name="Klee K."/>
            <person name="Lai H."/>
            <person name="Lang C."/>
            <person name="Lin S."/>
            <person name="Macmil S.L."/>
            <person name="Magdelenat G."/>
            <person name="Matthews L."/>
            <person name="McCorrison J."/>
            <person name="Monaghan E.L."/>
            <person name="Mun J.H."/>
            <person name="Najar F.Z."/>
            <person name="Nicholson C."/>
            <person name="Noirot C."/>
            <person name="O'Bleness M."/>
            <person name="Paule C.R."/>
            <person name="Poulain J."/>
            <person name="Prion F."/>
            <person name="Qin B."/>
            <person name="Qu C."/>
            <person name="Retzel E.F."/>
            <person name="Riddle C."/>
            <person name="Sallet E."/>
            <person name="Samain S."/>
            <person name="Samson N."/>
            <person name="Sanders I."/>
            <person name="Saurat O."/>
            <person name="Scarpelli C."/>
            <person name="Schiex T."/>
            <person name="Segurens B."/>
            <person name="Severin A.J."/>
            <person name="Sherrier D.J."/>
            <person name="Shi R."/>
            <person name="Sims S."/>
            <person name="Singer S.R."/>
            <person name="Sinharoy S."/>
            <person name="Sterck L."/>
            <person name="Viollet A."/>
            <person name="Wang B.B."/>
            <person name="Wang K."/>
            <person name="Wang M."/>
            <person name="Wang X."/>
            <person name="Warfsmann J."/>
            <person name="Weissenbach J."/>
            <person name="White D.D."/>
            <person name="White J.D."/>
            <person name="Wiley G.B."/>
            <person name="Wincker P."/>
            <person name="Xing Y."/>
            <person name="Yang L."/>
            <person name="Yao Z."/>
            <person name="Ying F."/>
            <person name="Zhai J."/>
            <person name="Zhou L."/>
            <person name="Zuber A."/>
            <person name="Denarie J."/>
            <person name="Dixon R.A."/>
            <person name="May G.D."/>
            <person name="Schwartz D.C."/>
            <person name="Rogers J."/>
            <person name="Quetier F."/>
            <person name="Town C.D."/>
            <person name="Roe B.A."/>
        </authorList>
    </citation>
    <scope>NUCLEOTIDE SEQUENCE [LARGE SCALE GENOMIC DNA]</scope>
    <source>
        <strain evidence="2">A17</strain>
        <strain evidence="4 5">cv. Jemalong A17</strain>
    </source>
</reference>
<dbReference type="Proteomes" id="UP000265566">
    <property type="component" value="Chromosome 4"/>
</dbReference>
<reference evidence="4" key="3">
    <citation type="submission" date="2015-04" db="UniProtKB">
        <authorList>
            <consortium name="EnsemblPlants"/>
        </authorList>
    </citation>
    <scope>IDENTIFICATION</scope>
    <source>
        <strain evidence="4">cv. Jemalong A17</strain>
    </source>
</reference>
<accession>G7JMC1</accession>
<reference evidence="6" key="4">
    <citation type="journal article" date="2018" name="Nat. Plants">
        <title>Whole-genome landscape of Medicago truncatula symbiotic genes.</title>
        <authorList>
            <person name="Pecrix Y."/>
            <person name="Staton S.E."/>
            <person name="Sallet E."/>
            <person name="Lelandais-Briere C."/>
            <person name="Moreau S."/>
            <person name="Carrere S."/>
            <person name="Blein T."/>
            <person name="Jardinaud M.F."/>
            <person name="Latrasse D."/>
            <person name="Zouine M."/>
            <person name="Zahm M."/>
            <person name="Kreplak J."/>
            <person name="Mayjonade B."/>
            <person name="Satge C."/>
            <person name="Perez M."/>
            <person name="Cauet S."/>
            <person name="Marande W."/>
            <person name="Chantry-Darmon C."/>
            <person name="Lopez-Roques C."/>
            <person name="Bouchez O."/>
            <person name="Berard A."/>
            <person name="Debelle F."/>
            <person name="Munos S."/>
            <person name="Bendahmane A."/>
            <person name="Berges H."/>
            <person name="Niebel A."/>
            <person name="Buitink J."/>
            <person name="Frugier F."/>
            <person name="Benhamed M."/>
            <person name="Crespi M."/>
            <person name="Gouzy J."/>
            <person name="Gamas P."/>
        </authorList>
    </citation>
    <scope>NUCLEOTIDE SEQUENCE [LARGE SCALE GENOMIC DNA]</scope>
    <source>
        <strain evidence="6">cv. Jemalong A17</strain>
    </source>
</reference>
<evidence type="ECO:0000256" key="1">
    <source>
        <dbReference type="SAM" id="MobiDB-lite"/>
    </source>
</evidence>
<dbReference type="EnsemblPlants" id="AES89364">
    <property type="protein sequence ID" value="AES89364"/>
    <property type="gene ID" value="MTR_4g072960"/>
</dbReference>
<keyword evidence="5" id="KW-1185">Reference proteome</keyword>
<dbReference type="PaxDb" id="3880-AES89364"/>
<reference evidence="2 5" key="2">
    <citation type="journal article" date="2014" name="BMC Genomics">
        <title>An improved genome release (version Mt4.0) for the model legume Medicago truncatula.</title>
        <authorList>
            <person name="Tang H."/>
            <person name="Krishnakumar V."/>
            <person name="Bidwell S."/>
            <person name="Rosen B."/>
            <person name="Chan A."/>
            <person name="Zhou S."/>
            <person name="Gentzbittel L."/>
            <person name="Childs K.L."/>
            <person name="Yandell M."/>
            <person name="Gundlach H."/>
            <person name="Mayer K.F."/>
            <person name="Schwartz D.C."/>
            <person name="Town C.D."/>
        </authorList>
    </citation>
    <scope>GENOME REANNOTATION</scope>
    <source>
        <strain evidence="4 5">cv. Jemalong A17</strain>
    </source>
</reference>
<dbReference type="EMBL" id="PSQE01000004">
    <property type="protein sequence ID" value="RHN61455.1"/>
    <property type="molecule type" value="Genomic_DNA"/>
</dbReference>
<gene>
    <name evidence="2" type="ordered locus">MTR_4g072960</name>
    <name evidence="3" type="ORF">MtrunA17_Chr4g0036871</name>
</gene>
<name>G7JMC1_MEDTR</name>
<evidence type="ECO:0000313" key="5">
    <source>
        <dbReference type="Proteomes" id="UP000002051"/>
    </source>
</evidence>
<sequence>MSENKRAHEVSLKDEETKKKVNNMQEKLVDNVGSVQMLSSDNEEGEGEGEGEEEGEDDD</sequence>
<feature type="region of interest" description="Disordered" evidence="1">
    <location>
        <begin position="1"/>
        <end position="59"/>
    </location>
</feature>
<evidence type="ECO:0000313" key="2">
    <source>
        <dbReference type="EMBL" id="AES89364.1"/>
    </source>
</evidence>
<evidence type="ECO:0000313" key="6">
    <source>
        <dbReference type="Proteomes" id="UP000265566"/>
    </source>
</evidence>
<protein>
    <submittedName>
        <fullName evidence="2 4">Uncharacterized protein</fullName>
    </submittedName>
</protein>
<reference evidence="3" key="5">
    <citation type="journal article" date="2018" name="Nat. Plants">
        <title>Whole-genome landscape of Medicago truncatula symbiotic genes.</title>
        <authorList>
            <person name="Pecrix Y."/>
            <person name="Gamas P."/>
            <person name="Carrere S."/>
        </authorList>
    </citation>
    <scope>NUCLEOTIDE SEQUENCE</scope>
    <source>
        <tissue evidence="3">Leaves</tissue>
    </source>
</reference>
<evidence type="ECO:0000313" key="3">
    <source>
        <dbReference type="EMBL" id="RHN61455.1"/>
    </source>
</evidence>
<dbReference type="AlphaFoldDB" id="G7JMC1"/>
<evidence type="ECO:0000313" key="4">
    <source>
        <dbReference type="EnsemblPlants" id="AES89364"/>
    </source>
</evidence>
<feature type="compositionally biased region" description="Acidic residues" evidence="1">
    <location>
        <begin position="41"/>
        <end position="59"/>
    </location>
</feature>
<dbReference type="Proteomes" id="UP000002051">
    <property type="component" value="Chromosome 4"/>
</dbReference>